<evidence type="ECO:0000256" key="3">
    <source>
        <dbReference type="ARBA" id="ARBA00014974"/>
    </source>
</evidence>
<dbReference type="OrthoDB" id="311172at2759"/>
<sequence length="379" mass="41773">MSSLQNGHTEKRYYAGVEGGGTSSNAVLLDERAEVLATSTSDTTNMWNIGIEQTSKNIAQMVADLRRNARLDRDVVISCLGLCLAGADDETMNNKLVSHVHSHFQPAQDYCIYNDTMGSLATALPSLTGIVLISGTGSNCVLRNPDGSKMKCGGWGHLLADEGSAYWIATRAVKILFEHDDNYRQSHFDINVLREQVLKFFKVKQRSEILPYYYAPFQKAAVANMASSIAEGALMGDPLCAYLYHEAGRRLAHHINAITPHIAPELLREPNGVPVVCVGSVWKSWECLKDGFLEALDEAVPPLRMLRLDGSSAYGAAFLAARKVGVTLAIDHLRPIIDFYHYDRATCKVDPQRQQLWDEARLKAINSAAGDQPCAEQLY</sequence>
<dbReference type="STRING" id="947166.A0A1D1V8X2"/>
<keyword evidence="7" id="KW-1185">Reference proteome</keyword>
<gene>
    <name evidence="6" type="primary">RvY_06662-1</name>
    <name evidence="6" type="synonym">RvY_06662.1</name>
    <name evidence="6" type="ORF">RvY_06662</name>
</gene>
<dbReference type="AlphaFoldDB" id="A0A1D1V8X2"/>
<reference evidence="6 7" key="1">
    <citation type="journal article" date="2016" name="Nat. Commun.">
        <title>Extremotolerant tardigrade genome and improved radiotolerance of human cultured cells by tardigrade-unique protein.</title>
        <authorList>
            <person name="Hashimoto T."/>
            <person name="Horikawa D.D."/>
            <person name="Saito Y."/>
            <person name="Kuwahara H."/>
            <person name="Kozuka-Hata H."/>
            <person name="Shin-I T."/>
            <person name="Minakuchi Y."/>
            <person name="Ohishi K."/>
            <person name="Motoyama A."/>
            <person name="Aizu T."/>
            <person name="Enomoto A."/>
            <person name="Kondo K."/>
            <person name="Tanaka S."/>
            <person name="Hara Y."/>
            <person name="Koshikawa S."/>
            <person name="Sagara H."/>
            <person name="Miura T."/>
            <person name="Yokobori S."/>
            <person name="Miyagawa K."/>
            <person name="Suzuki Y."/>
            <person name="Kubo T."/>
            <person name="Oyama M."/>
            <person name="Kohara Y."/>
            <person name="Fujiyama A."/>
            <person name="Arakawa K."/>
            <person name="Katayama T."/>
            <person name="Toyoda A."/>
            <person name="Kunieda T."/>
        </authorList>
    </citation>
    <scope>NUCLEOTIDE SEQUENCE [LARGE SCALE GENOMIC DNA]</scope>
    <source>
        <strain evidence="6 7">YOKOZUNA-1</strain>
    </source>
</reference>
<dbReference type="InterPro" id="IPR002731">
    <property type="entry name" value="ATPase_BadF"/>
</dbReference>
<dbReference type="CDD" id="cd24078">
    <property type="entry name" value="ASKHA_NBD_NAGK_meta"/>
    <property type="match status" value="1"/>
</dbReference>
<protein>
    <recommendedName>
        <fullName evidence="3">N-acetyl-D-glucosamine kinase</fullName>
        <ecNumber evidence="2">2.7.1.59</ecNumber>
    </recommendedName>
    <alternativeName>
        <fullName evidence="4">GlcNAc kinase</fullName>
    </alternativeName>
</protein>
<evidence type="ECO:0000256" key="1">
    <source>
        <dbReference type="ARBA" id="ARBA00006198"/>
    </source>
</evidence>
<comment type="caution">
    <text evidence="6">The sequence shown here is derived from an EMBL/GenBank/DDBJ whole genome shotgun (WGS) entry which is preliminary data.</text>
</comment>
<accession>A0A1D1V8X2</accession>
<dbReference type="EC" id="2.7.1.59" evidence="2"/>
<dbReference type="Gene3D" id="3.30.420.40">
    <property type="match status" value="2"/>
</dbReference>
<evidence type="ECO:0000256" key="2">
    <source>
        <dbReference type="ARBA" id="ARBA00012122"/>
    </source>
</evidence>
<dbReference type="Proteomes" id="UP000186922">
    <property type="component" value="Unassembled WGS sequence"/>
</dbReference>
<dbReference type="SUPFAM" id="SSF53067">
    <property type="entry name" value="Actin-like ATPase domain"/>
    <property type="match status" value="2"/>
</dbReference>
<name>A0A1D1V8X2_RAMVA</name>
<feature type="domain" description="ATPase BadF/BadG/BcrA/BcrD type" evidence="5">
    <location>
        <begin position="16"/>
        <end position="288"/>
    </location>
</feature>
<evidence type="ECO:0000313" key="6">
    <source>
        <dbReference type="EMBL" id="GAU94968.1"/>
    </source>
</evidence>
<dbReference type="GO" id="GO:0045127">
    <property type="term" value="F:N-acetylglucosamine kinase activity"/>
    <property type="evidence" value="ECO:0007669"/>
    <property type="project" value="UniProtKB-EC"/>
</dbReference>
<dbReference type="PANTHER" id="PTHR12862">
    <property type="entry name" value="BADF TYPE ATPASE DOMAIN-CONTAINING PROTEIN"/>
    <property type="match status" value="1"/>
</dbReference>
<evidence type="ECO:0000259" key="5">
    <source>
        <dbReference type="Pfam" id="PF01869"/>
    </source>
</evidence>
<dbReference type="InterPro" id="IPR039758">
    <property type="entry name" value="NAGK-like"/>
</dbReference>
<dbReference type="EMBL" id="BDGG01000003">
    <property type="protein sequence ID" value="GAU94968.1"/>
    <property type="molecule type" value="Genomic_DNA"/>
</dbReference>
<dbReference type="PANTHER" id="PTHR12862:SF0">
    <property type="entry name" value="N-ACETYL-D-GLUCOSAMINE KINASE"/>
    <property type="match status" value="1"/>
</dbReference>
<dbReference type="Pfam" id="PF01869">
    <property type="entry name" value="BcrAD_BadFG"/>
    <property type="match status" value="1"/>
</dbReference>
<proteinExistence type="inferred from homology"/>
<evidence type="ECO:0000256" key="4">
    <source>
        <dbReference type="ARBA" id="ARBA00031123"/>
    </source>
</evidence>
<comment type="similarity">
    <text evidence="1">Belongs to the eukaryotic-type N-acetylglucosamine kinase family.</text>
</comment>
<evidence type="ECO:0000313" key="7">
    <source>
        <dbReference type="Proteomes" id="UP000186922"/>
    </source>
</evidence>
<organism evidence="6 7">
    <name type="scientific">Ramazzottius varieornatus</name>
    <name type="common">Water bear</name>
    <name type="synonym">Tardigrade</name>
    <dbReference type="NCBI Taxonomy" id="947166"/>
    <lineage>
        <taxon>Eukaryota</taxon>
        <taxon>Metazoa</taxon>
        <taxon>Ecdysozoa</taxon>
        <taxon>Tardigrada</taxon>
        <taxon>Eutardigrada</taxon>
        <taxon>Parachela</taxon>
        <taxon>Hypsibioidea</taxon>
        <taxon>Ramazzottiidae</taxon>
        <taxon>Ramazzottius</taxon>
    </lineage>
</organism>
<dbReference type="InterPro" id="IPR043129">
    <property type="entry name" value="ATPase_NBD"/>
</dbReference>